<reference evidence="2" key="1">
    <citation type="journal article" date="2016" name="Nature">
        <title>Genome evolution in the allotetraploid frog Xenopus laevis.</title>
        <authorList>
            <person name="Session A.M."/>
            <person name="Uno Y."/>
            <person name="Kwon T."/>
            <person name="Chapman J.A."/>
            <person name="Toyoda A."/>
            <person name="Takahashi S."/>
            <person name="Fukui A."/>
            <person name="Hikosaka A."/>
            <person name="Suzuki A."/>
            <person name="Kondo M."/>
            <person name="van Heeringen S.J."/>
            <person name="Quigley I."/>
            <person name="Heinz S."/>
            <person name="Ogino H."/>
            <person name="Ochi H."/>
            <person name="Hellsten U."/>
            <person name="Lyons J.B."/>
            <person name="Simakov O."/>
            <person name="Putnam N."/>
            <person name="Stites J."/>
            <person name="Kuroki Y."/>
            <person name="Tanaka T."/>
            <person name="Michiue T."/>
            <person name="Watanabe M."/>
            <person name="Bogdanovic O."/>
            <person name="Lister R."/>
            <person name="Georgiou G."/>
            <person name="Paranjpe S.S."/>
            <person name="van Kruijsbergen I."/>
            <person name="Shu S."/>
            <person name="Carlson J."/>
            <person name="Kinoshita T."/>
            <person name="Ohta Y."/>
            <person name="Mawaribuchi S."/>
            <person name="Jenkins J."/>
            <person name="Grimwood J."/>
            <person name="Schmutz J."/>
            <person name="Mitros T."/>
            <person name="Mozaffari S.V."/>
            <person name="Suzuki Y."/>
            <person name="Haramoto Y."/>
            <person name="Yamamoto T.S."/>
            <person name="Takagi C."/>
            <person name="Heald R."/>
            <person name="Miller K."/>
            <person name="Haudenschild C."/>
            <person name="Kitzman J."/>
            <person name="Nakayama T."/>
            <person name="Izutsu Y."/>
            <person name="Robert J."/>
            <person name="Fortriede J."/>
            <person name="Burns K."/>
            <person name="Lotay V."/>
            <person name="Karimi K."/>
            <person name="Yasuoka Y."/>
            <person name="Dichmann D.S."/>
            <person name="Flajnik M.F."/>
            <person name="Houston D.W."/>
            <person name="Shendure J."/>
            <person name="DuPasquier L."/>
            <person name="Vize P.D."/>
            <person name="Zorn A.M."/>
            <person name="Ito M."/>
            <person name="Marcotte E.M."/>
            <person name="Wallingford J.B."/>
            <person name="Ito Y."/>
            <person name="Asashima M."/>
            <person name="Ueno N."/>
            <person name="Matsuda Y."/>
            <person name="Veenstra G.J."/>
            <person name="Fujiyama A."/>
            <person name="Harland R.M."/>
            <person name="Taira M."/>
            <person name="Rokhsar D.S."/>
        </authorList>
    </citation>
    <scope>NUCLEOTIDE SEQUENCE [LARGE SCALE GENOMIC DNA]</scope>
    <source>
        <strain evidence="2">J</strain>
    </source>
</reference>
<evidence type="ECO:0000313" key="2">
    <source>
        <dbReference type="Proteomes" id="UP000694892"/>
    </source>
</evidence>
<organism evidence="1 2">
    <name type="scientific">Xenopus laevis</name>
    <name type="common">African clawed frog</name>
    <dbReference type="NCBI Taxonomy" id="8355"/>
    <lineage>
        <taxon>Eukaryota</taxon>
        <taxon>Metazoa</taxon>
        <taxon>Chordata</taxon>
        <taxon>Craniata</taxon>
        <taxon>Vertebrata</taxon>
        <taxon>Euteleostomi</taxon>
        <taxon>Amphibia</taxon>
        <taxon>Batrachia</taxon>
        <taxon>Anura</taxon>
        <taxon>Pipoidea</taxon>
        <taxon>Pipidae</taxon>
        <taxon>Xenopodinae</taxon>
        <taxon>Xenopus</taxon>
        <taxon>Xenopus</taxon>
    </lineage>
</organism>
<sequence>MCKICTEIYTISFLLGTAHFLYRKPFILLNLALGKELAVVCSTHNESLVVYQRSVPLALHVEHKVPAGSVMLSPWPLLQALITSKLVLSLLKLTVEIL</sequence>
<gene>
    <name evidence="1" type="ORF">XELAEV_18028928mg</name>
</gene>
<dbReference type="AlphaFoldDB" id="A0A974CT19"/>
<protein>
    <submittedName>
        <fullName evidence="1">Uncharacterized protein</fullName>
    </submittedName>
</protein>
<dbReference type="Proteomes" id="UP000694892">
    <property type="component" value="Chromosome 5S"/>
</dbReference>
<evidence type="ECO:0000313" key="1">
    <source>
        <dbReference type="EMBL" id="OCT77831.1"/>
    </source>
</evidence>
<accession>A0A974CT19</accession>
<dbReference type="EMBL" id="CM004475">
    <property type="protein sequence ID" value="OCT77831.1"/>
    <property type="molecule type" value="Genomic_DNA"/>
</dbReference>
<proteinExistence type="predicted"/>
<name>A0A974CT19_XENLA</name>